<dbReference type="GO" id="GO:0045271">
    <property type="term" value="C:respiratory chain complex I"/>
    <property type="evidence" value="ECO:0007669"/>
    <property type="project" value="InterPro"/>
</dbReference>
<reference evidence="3 4" key="1">
    <citation type="journal article" date="2024" name="Nat. Commun.">
        <title>Phylogenomics reveals the evolutionary origins of lichenization in chlorophyte algae.</title>
        <authorList>
            <person name="Puginier C."/>
            <person name="Libourel C."/>
            <person name="Otte J."/>
            <person name="Skaloud P."/>
            <person name="Haon M."/>
            <person name="Grisel S."/>
            <person name="Petersen M."/>
            <person name="Berrin J.G."/>
            <person name="Delaux P.M."/>
            <person name="Dal Grande F."/>
            <person name="Keller J."/>
        </authorList>
    </citation>
    <scope>NUCLEOTIDE SEQUENCE [LARGE SCALE GENOMIC DNA]</scope>
    <source>
        <strain evidence="3 4">SAG 2043</strain>
    </source>
</reference>
<dbReference type="Pfam" id="PF05071">
    <property type="entry name" value="NDUFA12"/>
    <property type="match status" value="1"/>
</dbReference>
<comment type="caution">
    <text evidence="3">The sequence shown here is derived from an EMBL/GenBank/DDBJ whole genome shotgun (WGS) entry which is preliminary data.</text>
</comment>
<comment type="similarity">
    <text evidence="1">Belongs to the complex I NDUFA12 subunit family.</text>
</comment>
<protein>
    <recommendedName>
        <fullName evidence="5">NADH dehydrogenase [ubiquinone] 1 alpha subcomplex subunit 12</fullName>
    </recommendedName>
</protein>
<evidence type="ECO:0000256" key="1">
    <source>
        <dbReference type="ARBA" id="ARBA00007355"/>
    </source>
</evidence>
<accession>A0AAW1PEY7</accession>
<dbReference type="GO" id="GO:0005739">
    <property type="term" value="C:mitochondrion"/>
    <property type="evidence" value="ECO:0007669"/>
    <property type="project" value="TreeGrafter"/>
</dbReference>
<dbReference type="PANTHER" id="PTHR32470:SF2">
    <property type="entry name" value="NADH DEHYDROGENASE [UBIQUINONE] 1 ALPHA SUBCOMPLEX ASSEMBLY FACTOR 2"/>
    <property type="match status" value="1"/>
</dbReference>
<evidence type="ECO:0000313" key="4">
    <source>
        <dbReference type="Proteomes" id="UP001489004"/>
    </source>
</evidence>
<dbReference type="InterPro" id="IPR052618">
    <property type="entry name" value="ComplexI_NDUFA12"/>
</dbReference>
<name>A0AAW1PEY7_9CHLO</name>
<feature type="region of interest" description="Disordered" evidence="2">
    <location>
        <begin position="114"/>
        <end position="169"/>
    </location>
</feature>
<sequence>MASRGSGLVRRVAASFERLVLKREAVGTDTSGNTYYRKFEPDRDGVNIERRWVKCPGGLYDPLTIPPEWSQWLKKARGEAPTPEEVAEREMWRLRQKQRAAAIDAEEAKRKFKAASLGEQSEGSAAGGPNMDRFVQQLTGKGYAQEQSTKPAGEEQWQGGTFMPRLFGS</sequence>
<evidence type="ECO:0008006" key="5">
    <source>
        <dbReference type="Google" id="ProtNLM"/>
    </source>
</evidence>
<evidence type="ECO:0000256" key="2">
    <source>
        <dbReference type="SAM" id="MobiDB-lite"/>
    </source>
</evidence>
<gene>
    <name evidence="3" type="ORF">WJX72_005097</name>
</gene>
<dbReference type="EMBL" id="JALJOR010000013">
    <property type="protein sequence ID" value="KAK9806854.1"/>
    <property type="molecule type" value="Genomic_DNA"/>
</dbReference>
<organism evidence="3 4">
    <name type="scientific">[Myrmecia] bisecta</name>
    <dbReference type="NCBI Taxonomy" id="41462"/>
    <lineage>
        <taxon>Eukaryota</taxon>
        <taxon>Viridiplantae</taxon>
        <taxon>Chlorophyta</taxon>
        <taxon>core chlorophytes</taxon>
        <taxon>Trebouxiophyceae</taxon>
        <taxon>Trebouxiales</taxon>
        <taxon>Trebouxiaceae</taxon>
        <taxon>Myrmecia</taxon>
    </lineage>
</organism>
<dbReference type="GO" id="GO:0032981">
    <property type="term" value="P:mitochondrial respiratory chain complex I assembly"/>
    <property type="evidence" value="ECO:0007669"/>
    <property type="project" value="TreeGrafter"/>
</dbReference>
<keyword evidence="4" id="KW-1185">Reference proteome</keyword>
<proteinExistence type="inferred from homology"/>
<dbReference type="AlphaFoldDB" id="A0AAW1PEY7"/>
<dbReference type="Proteomes" id="UP001489004">
    <property type="component" value="Unassembled WGS sequence"/>
</dbReference>
<dbReference type="InterPro" id="IPR007763">
    <property type="entry name" value="NDUFA12"/>
</dbReference>
<evidence type="ECO:0000313" key="3">
    <source>
        <dbReference type="EMBL" id="KAK9806854.1"/>
    </source>
</evidence>
<dbReference type="PANTHER" id="PTHR32470">
    <property type="entry name" value="ADH DEHYDROGENASE [UBIQUINONE] 1 ALPHA SUBCOMPLEX ASSEMBLY FACTOR 2"/>
    <property type="match status" value="1"/>
</dbReference>